<keyword evidence="6" id="KW-0732">Signal</keyword>
<dbReference type="AlphaFoldDB" id="A0AAV5NMY1"/>
<comment type="function">
    <text evidence="10">Participates in the translocation of lipoproteins from the inner membrane to the outer membrane. Only forms a complex with a lipoprotein if the residue after the N-terminal Cys is not an aspartate (The Asp acts as a targeting signal to indicate that the lipoprotein should stay in the inner membrane).</text>
</comment>
<comment type="caution">
    <text evidence="11">The sequence shown here is derived from an EMBL/GenBank/DDBJ whole genome shotgun (WGS) entry which is preliminary data.</text>
</comment>
<dbReference type="GO" id="GO:0030288">
    <property type="term" value="C:outer membrane-bounded periplasmic space"/>
    <property type="evidence" value="ECO:0007669"/>
    <property type="project" value="TreeGrafter"/>
</dbReference>
<evidence type="ECO:0000256" key="5">
    <source>
        <dbReference type="ARBA" id="ARBA00022448"/>
    </source>
</evidence>
<dbReference type="SUPFAM" id="SSF89392">
    <property type="entry name" value="Prokaryotic lipoproteins and lipoprotein localization factors"/>
    <property type="match status" value="1"/>
</dbReference>
<evidence type="ECO:0000256" key="2">
    <source>
        <dbReference type="ARBA" id="ARBA00007615"/>
    </source>
</evidence>
<comment type="subcellular location">
    <subcellularLocation>
        <location evidence="1 10">Periplasm</location>
    </subcellularLocation>
</comment>
<proteinExistence type="inferred from homology"/>
<evidence type="ECO:0000256" key="10">
    <source>
        <dbReference type="HAMAP-Rule" id="MF_00240"/>
    </source>
</evidence>
<dbReference type="InterPro" id="IPR029046">
    <property type="entry name" value="LolA/LolB/LppX"/>
</dbReference>
<evidence type="ECO:0000256" key="4">
    <source>
        <dbReference type="ARBA" id="ARBA00014035"/>
    </source>
</evidence>
<sequence>MKKWLILFTFSVSATTVASPKSELSERLSKTDGFSAAFSQTVTAPDGEVIQQANGTADIARPSMFRWSTIEPDETELVSDGDVVWYYEPFLEQVSIYNQEQATGQTPFVLLTRNRQSDWDNYRVAQKDNRFTLEPVSENSTQGQFIIDVTVKGKIEGFSVVEQDGQTSQFTFNSISMKTPAKERFTFTPPKGVEVYDERGN</sequence>
<dbReference type="CDD" id="cd16325">
    <property type="entry name" value="LolA"/>
    <property type="match status" value="1"/>
</dbReference>
<evidence type="ECO:0000256" key="8">
    <source>
        <dbReference type="ARBA" id="ARBA00022927"/>
    </source>
</evidence>
<keyword evidence="9 10" id="KW-0143">Chaperone</keyword>
<dbReference type="Proteomes" id="UP001156690">
    <property type="component" value="Unassembled WGS sequence"/>
</dbReference>
<evidence type="ECO:0000256" key="7">
    <source>
        <dbReference type="ARBA" id="ARBA00022764"/>
    </source>
</evidence>
<dbReference type="PANTHER" id="PTHR35869">
    <property type="entry name" value="OUTER-MEMBRANE LIPOPROTEIN CARRIER PROTEIN"/>
    <property type="match status" value="1"/>
</dbReference>
<dbReference type="GO" id="GO:0042953">
    <property type="term" value="P:lipoprotein transport"/>
    <property type="evidence" value="ECO:0007669"/>
    <property type="project" value="InterPro"/>
</dbReference>
<comment type="similarity">
    <text evidence="2 10">Belongs to the LolA family.</text>
</comment>
<dbReference type="PANTHER" id="PTHR35869:SF1">
    <property type="entry name" value="OUTER-MEMBRANE LIPOPROTEIN CARRIER PROTEIN"/>
    <property type="match status" value="1"/>
</dbReference>
<protein>
    <recommendedName>
        <fullName evidence="4 10">Outer-membrane lipoprotein carrier protein</fullName>
    </recommendedName>
</protein>
<comment type="subunit">
    <text evidence="3 10">Monomer.</text>
</comment>
<dbReference type="GO" id="GO:0044874">
    <property type="term" value="P:lipoprotein localization to outer membrane"/>
    <property type="evidence" value="ECO:0007669"/>
    <property type="project" value="UniProtKB-UniRule"/>
</dbReference>
<evidence type="ECO:0000256" key="6">
    <source>
        <dbReference type="ARBA" id="ARBA00022729"/>
    </source>
</evidence>
<keyword evidence="12" id="KW-1185">Reference proteome</keyword>
<reference evidence="12" key="1">
    <citation type="journal article" date="2019" name="Int. J. Syst. Evol. Microbiol.">
        <title>The Global Catalogue of Microorganisms (GCM) 10K type strain sequencing project: providing services to taxonomists for standard genome sequencing and annotation.</title>
        <authorList>
            <consortium name="The Broad Institute Genomics Platform"/>
            <consortium name="The Broad Institute Genome Sequencing Center for Infectious Disease"/>
            <person name="Wu L."/>
            <person name="Ma J."/>
        </authorList>
    </citation>
    <scope>NUCLEOTIDE SEQUENCE [LARGE SCALE GENOMIC DNA]</scope>
    <source>
        <strain evidence="12">NBRC 15640</strain>
    </source>
</reference>
<evidence type="ECO:0000256" key="3">
    <source>
        <dbReference type="ARBA" id="ARBA00011245"/>
    </source>
</evidence>
<dbReference type="HAMAP" id="MF_00240">
    <property type="entry name" value="LolA"/>
    <property type="match status" value="1"/>
</dbReference>
<evidence type="ECO:0000313" key="11">
    <source>
        <dbReference type="EMBL" id="GLQ71719.1"/>
    </source>
</evidence>
<organism evidence="11 12">
    <name type="scientific">Vibrio penaeicida</name>
    <dbReference type="NCBI Taxonomy" id="104609"/>
    <lineage>
        <taxon>Bacteria</taxon>
        <taxon>Pseudomonadati</taxon>
        <taxon>Pseudomonadota</taxon>
        <taxon>Gammaproteobacteria</taxon>
        <taxon>Vibrionales</taxon>
        <taxon>Vibrionaceae</taxon>
        <taxon>Vibrio</taxon>
    </lineage>
</organism>
<dbReference type="RefSeq" id="WP_126606820.1">
    <property type="nucleotide sequence ID" value="NZ_AP025144.1"/>
</dbReference>
<evidence type="ECO:0000256" key="9">
    <source>
        <dbReference type="ARBA" id="ARBA00023186"/>
    </source>
</evidence>
<evidence type="ECO:0000313" key="12">
    <source>
        <dbReference type="Proteomes" id="UP001156690"/>
    </source>
</evidence>
<keyword evidence="11" id="KW-0449">Lipoprotein</keyword>
<name>A0AAV5NMY1_9VIBR</name>
<dbReference type="Pfam" id="PF03548">
    <property type="entry name" value="LolA"/>
    <property type="match status" value="1"/>
</dbReference>
<dbReference type="InterPro" id="IPR004564">
    <property type="entry name" value="OM_lipoprot_carrier_LolA-like"/>
</dbReference>
<evidence type="ECO:0000256" key="1">
    <source>
        <dbReference type="ARBA" id="ARBA00004418"/>
    </source>
</evidence>
<dbReference type="NCBIfam" id="TIGR00547">
    <property type="entry name" value="lolA"/>
    <property type="match status" value="1"/>
</dbReference>
<keyword evidence="5 10" id="KW-0813">Transport</keyword>
<dbReference type="InterPro" id="IPR018323">
    <property type="entry name" value="OM_lipoprot_carrier_LolA_Pbac"/>
</dbReference>
<keyword evidence="7 10" id="KW-0574">Periplasm</keyword>
<dbReference type="EMBL" id="BSNX01000008">
    <property type="protein sequence ID" value="GLQ71719.1"/>
    <property type="molecule type" value="Genomic_DNA"/>
</dbReference>
<accession>A0AAV5NMY1</accession>
<dbReference type="Gene3D" id="2.50.20.10">
    <property type="entry name" value="Lipoprotein localisation LolA/LolB/LppX"/>
    <property type="match status" value="1"/>
</dbReference>
<gene>
    <name evidence="10 11" type="primary">lolA</name>
    <name evidence="11" type="ORF">GCM10007932_10790</name>
</gene>
<keyword evidence="8 10" id="KW-0653">Protein transport</keyword>